<dbReference type="GO" id="GO:0003723">
    <property type="term" value="F:RNA binding"/>
    <property type="evidence" value="ECO:0007669"/>
    <property type="project" value="UniProtKB-UniRule"/>
</dbReference>
<dbReference type="STRING" id="1798401.A2363_04670"/>
<dbReference type="EMBL" id="MFKE01000004">
    <property type="protein sequence ID" value="OGG35875.1"/>
    <property type="molecule type" value="Genomic_DNA"/>
</dbReference>
<keyword evidence="3 12" id="KW-0479">Metal-binding</keyword>
<dbReference type="Pfam" id="PF00753">
    <property type="entry name" value="Lactamase_B"/>
    <property type="match status" value="1"/>
</dbReference>
<evidence type="ECO:0000256" key="6">
    <source>
        <dbReference type="ARBA" id="ARBA00022833"/>
    </source>
</evidence>
<feature type="binding site" evidence="12">
    <location>
        <position position="95"/>
    </location>
    <ligand>
        <name>Zn(2+)</name>
        <dbReference type="ChEBI" id="CHEBI:29105"/>
        <label>1</label>
        <note>catalytic</note>
    </ligand>
</feature>
<evidence type="ECO:0000256" key="8">
    <source>
        <dbReference type="ARBA" id="ARBA00022884"/>
    </source>
</evidence>
<accession>A0A1F6BG14</accession>
<keyword evidence="7 9" id="KW-0269">Exonuclease</keyword>
<feature type="binding site" evidence="12">
    <location>
        <position position="90"/>
    </location>
    <ligand>
        <name>Zn(2+)</name>
        <dbReference type="ChEBI" id="CHEBI:29105"/>
        <label>1</label>
        <note>catalytic</note>
    </ligand>
</feature>
<dbReference type="GO" id="GO:0004521">
    <property type="term" value="F:RNA endonuclease activity"/>
    <property type="evidence" value="ECO:0007669"/>
    <property type="project" value="UniProtKB-UniRule"/>
</dbReference>
<dbReference type="InterPro" id="IPR011108">
    <property type="entry name" value="RMMBL"/>
</dbReference>
<reference evidence="14 15" key="1">
    <citation type="journal article" date="2016" name="Nat. Commun.">
        <title>Thousands of microbial genomes shed light on interconnected biogeochemical processes in an aquifer system.</title>
        <authorList>
            <person name="Anantharaman K."/>
            <person name="Brown C.T."/>
            <person name="Hug L.A."/>
            <person name="Sharon I."/>
            <person name="Castelle C.J."/>
            <person name="Probst A.J."/>
            <person name="Thomas B.C."/>
            <person name="Singh A."/>
            <person name="Wilkins M.J."/>
            <person name="Karaoz U."/>
            <person name="Brodie E.L."/>
            <person name="Williams K.H."/>
            <person name="Hubbard S.S."/>
            <person name="Banfield J.F."/>
        </authorList>
    </citation>
    <scope>NUCLEOTIDE SEQUENCE [LARGE SCALE GENOMIC DNA]</scope>
</reference>
<evidence type="ECO:0000313" key="14">
    <source>
        <dbReference type="EMBL" id="OGG35875.1"/>
    </source>
</evidence>
<comment type="subunit">
    <text evidence="9">Homodimer, may be a subunit of the RNA degradosome.</text>
</comment>
<evidence type="ECO:0000256" key="3">
    <source>
        <dbReference type="ARBA" id="ARBA00022723"/>
    </source>
</evidence>
<keyword evidence="6 12" id="KW-0862">Zinc</keyword>
<evidence type="ECO:0000256" key="2">
    <source>
        <dbReference type="ARBA" id="ARBA00022722"/>
    </source>
</evidence>
<comment type="subcellular location">
    <subcellularLocation>
        <location evidence="9">Cytoplasm</location>
    </subcellularLocation>
</comment>
<dbReference type="GO" id="GO:0008800">
    <property type="term" value="F:beta-lactamase activity"/>
    <property type="evidence" value="ECO:0007669"/>
    <property type="project" value="InterPro"/>
</dbReference>
<gene>
    <name evidence="9" type="primary">rnj</name>
    <name evidence="14" type="ORF">A2363_04670</name>
</gene>
<dbReference type="GO" id="GO:0005737">
    <property type="term" value="C:cytoplasm"/>
    <property type="evidence" value="ECO:0007669"/>
    <property type="project" value="UniProtKB-SubCell"/>
</dbReference>
<dbReference type="PIRSF" id="PIRSF004803">
    <property type="entry name" value="RnjA"/>
    <property type="match status" value="1"/>
</dbReference>
<comment type="caution">
    <text evidence="14">The sequence shown here is derived from an EMBL/GenBank/DDBJ whole genome shotgun (WGS) entry which is preliminary data.</text>
</comment>
<evidence type="ECO:0000259" key="13">
    <source>
        <dbReference type="SMART" id="SM00849"/>
    </source>
</evidence>
<evidence type="ECO:0000256" key="10">
    <source>
        <dbReference type="PIRSR" id="PIRSR004803-1"/>
    </source>
</evidence>
<feature type="binding site" evidence="11">
    <location>
        <begin position="248"/>
        <end position="250"/>
    </location>
    <ligand>
        <name>substrate</name>
    </ligand>
</feature>
<dbReference type="Pfam" id="PF17770">
    <property type="entry name" value="RNase_J_C"/>
    <property type="match status" value="1"/>
</dbReference>
<feature type="binding site" evidence="12">
    <location>
        <position position="67"/>
    </location>
    <ligand>
        <name>Ca(2+)</name>
        <dbReference type="ChEBI" id="CHEBI:29108"/>
    </ligand>
</feature>
<dbReference type="NCBIfam" id="TIGR00649">
    <property type="entry name" value="MG423"/>
    <property type="match status" value="1"/>
</dbReference>
<dbReference type="PANTHER" id="PTHR43694:SF1">
    <property type="entry name" value="RIBONUCLEASE J"/>
    <property type="match status" value="1"/>
</dbReference>
<evidence type="ECO:0000313" key="15">
    <source>
        <dbReference type="Proteomes" id="UP000176186"/>
    </source>
</evidence>
<dbReference type="PROSITE" id="PS00743">
    <property type="entry name" value="BETA_LACTAMASE_B_1"/>
    <property type="match status" value="1"/>
</dbReference>
<feature type="active site" description="Proton acceptor" evidence="10">
    <location>
        <position position="385"/>
    </location>
</feature>
<feature type="binding site" evidence="12">
    <location>
        <position position="461"/>
    </location>
    <ligand>
        <name>Ca(2+)</name>
        <dbReference type="ChEBI" id="CHEBI:29108"/>
    </ligand>
</feature>
<dbReference type="Pfam" id="PF22505">
    <property type="entry name" value="RNase_J_b_CASP"/>
    <property type="match status" value="1"/>
</dbReference>
<dbReference type="InterPro" id="IPR041636">
    <property type="entry name" value="RNase_J_C"/>
</dbReference>
<evidence type="ECO:0000256" key="4">
    <source>
        <dbReference type="ARBA" id="ARBA00022759"/>
    </source>
</evidence>
<dbReference type="InterPro" id="IPR030854">
    <property type="entry name" value="RNase_J_bac"/>
</dbReference>
<keyword evidence="4 9" id="KW-0255">Endonuclease</keyword>
<dbReference type="EC" id="3.1.-.-" evidence="9"/>
<keyword evidence="2 9" id="KW-0540">Nuclease</keyword>
<dbReference type="SUPFAM" id="SSF56281">
    <property type="entry name" value="Metallo-hydrolase/oxidoreductase"/>
    <property type="match status" value="1"/>
</dbReference>
<feature type="binding site" evidence="12">
    <location>
        <position position="94"/>
    </location>
    <ligand>
        <name>Zn(2+)</name>
        <dbReference type="ChEBI" id="CHEBI:29105"/>
        <label>1</label>
        <note>catalytic</note>
    </ligand>
</feature>
<dbReference type="Gene3D" id="3.10.20.580">
    <property type="match status" value="1"/>
</dbReference>
<keyword evidence="1 9" id="KW-0963">Cytoplasm</keyword>
<dbReference type="PANTHER" id="PTHR43694">
    <property type="entry name" value="RIBONUCLEASE J"/>
    <property type="match status" value="1"/>
</dbReference>
<dbReference type="GO" id="GO:0017001">
    <property type="term" value="P:antibiotic catabolic process"/>
    <property type="evidence" value="ECO:0007669"/>
    <property type="project" value="InterPro"/>
</dbReference>
<comment type="function">
    <text evidence="9">An RNase that has 5'-3' exonuclease and possibly endonuclease activity. Involved in maturation of rRNA and in some organisms also mRNA maturation and/or decay.</text>
</comment>
<comment type="cofactor">
    <cofactor evidence="12">
        <name>Zn(2+)</name>
        <dbReference type="ChEBI" id="CHEBI:29105"/>
    </cofactor>
    <text evidence="12">Binds 2 Zn(2+) ions per subunit. It is not clear if Zn(2+) or Mg(2+) is physiologically important.</text>
</comment>
<feature type="binding site" evidence="12">
    <location>
        <position position="92"/>
    </location>
    <ligand>
        <name>Zn(2+)</name>
        <dbReference type="ChEBI" id="CHEBI:29105"/>
        <label>1</label>
        <note>catalytic</note>
    </ligand>
</feature>
<dbReference type="GO" id="GO:0004534">
    <property type="term" value="F:5'-3' RNA exonuclease activity"/>
    <property type="evidence" value="ECO:0007669"/>
    <property type="project" value="UniProtKB-UniRule"/>
</dbReference>
<name>A0A1F6BG14_9BACT</name>
<dbReference type="Proteomes" id="UP000176186">
    <property type="component" value="Unassembled WGS sequence"/>
</dbReference>
<keyword evidence="8 9" id="KW-0694">RNA-binding</keyword>
<dbReference type="InterPro" id="IPR001018">
    <property type="entry name" value="Beta-lactamase_class-B_CS"/>
</dbReference>
<evidence type="ECO:0000256" key="5">
    <source>
        <dbReference type="ARBA" id="ARBA00022801"/>
    </source>
</evidence>
<dbReference type="GO" id="GO:0006364">
    <property type="term" value="P:rRNA processing"/>
    <property type="evidence" value="ECO:0007669"/>
    <property type="project" value="UniProtKB-UniRule"/>
</dbReference>
<feature type="binding site" evidence="12">
    <location>
        <position position="65"/>
    </location>
    <ligand>
        <name>Ca(2+)</name>
        <dbReference type="ChEBI" id="CHEBI:29108"/>
    </ligand>
</feature>
<dbReference type="SMART" id="SM00849">
    <property type="entry name" value="Lactamase_B"/>
    <property type="match status" value="1"/>
</dbReference>
<feature type="binding site" evidence="12">
    <location>
        <position position="179"/>
    </location>
    <ligand>
        <name>Zn(2+)</name>
        <dbReference type="ChEBI" id="CHEBI:29105"/>
        <label>1</label>
        <note>catalytic</note>
    </ligand>
</feature>
<dbReference type="InterPro" id="IPR042173">
    <property type="entry name" value="RNase_J_2"/>
</dbReference>
<feature type="binding site" evidence="12">
    <location>
        <position position="157"/>
    </location>
    <ligand>
        <name>Zn(2+)</name>
        <dbReference type="ChEBI" id="CHEBI:29105"/>
        <label>1</label>
        <note>catalytic</note>
    </ligand>
</feature>
<comment type="cofactor">
    <cofactor evidence="12">
        <name>Ca(2+)</name>
        <dbReference type="ChEBI" id="CHEBI:29108"/>
    </cofactor>
    <text evidence="12">Binds 1 Ca(2+) cation per subunit. Seen in 1 crystal structure, it is not clear if it is physiologically important.</text>
</comment>
<organism evidence="14 15">
    <name type="scientific">Candidatus Gottesmanbacteria bacterium RIFOXYB1_FULL_47_11</name>
    <dbReference type="NCBI Taxonomy" id="1798401"/>
    <lineage>
        <taxon>Bacteria</taxon>
        <taxon>Candidatus Gottesmaniibacteriota</taxon>
    </lineage>
</organism>
<evidence type="ECO:0000256" key="7">
    <source>
        <dbReference type="ARBA" id="ARBA00022839"/>
    </source>
</evidence>
<dbReference type="Pfam" id="PF07521">
    <property type="entry name" value="RMMBL"/>
    <property type="match status" value="1"/>
</dbReference>
<dbReference type="Gene3D" id="3.60.15.10">
    <property type="entry name" value="Ribonuclease Z/Hydroxyacylglutathione hydrolase-like"/>
    <property type="match status" value="1"/>
</dbReference>
<feature type="binding site" evidence="9 11">
    <location>
        <begin position="381"/>
        <end position="385"/>
    </location>
    <ligand>
        <name>substrate</name>
    </ligand>
</feature>
<dbReference type="GO" id="GO:0008270">
    <property type="term" value="F:zinc ion binding"/>
    <property type="evidence" value="ECO:0007669"/>
    <property type="project" value="InterPro"/>
</dbReference>
<dbReference type="AlphaFoldDB" id="A0A1F6BG14"/>
<evidence type="ECO:0000256" key="1">
    <source>
        <dbReference type="ARBA" id="ARBA00022490"/>
    </source>
</evidence>
<dbReference type="Gene3D" id="3.40.50.10710">
    <property type="entry name" value="Metallo-hydrolase/oxidoreductase"/>
    <property type="match status" value="1"/>
</dbReference>
<dbReference type="InterPro" id="IPR036866">
    <property type="entry name" value="RibonucZ/Hydroxyglut_hydro"/>
</dbReference>
<proteinExistence type="inferred from homology"/>
<dbReference type="CDD" id="cd07714">
    <property type="entry name" value="RNaseJ_MBL-fold"/>
    <property type="match status" value="1"/>
</dbReference>
<dbReference type="InterPro" id="IPR055132">
    <property type="entry name" value="RNase_J_b_CASP"/>
</dbReference>
<feature type="active site" description="Proton donor" evidence="10">
    <location>
        <position position="211"/>
    </location>
</feature>
<keyword evidence="12" id="KW-0106">Calcium</keyword>
<feature type="domain" description="Metallo-beta-lactamase" evidence="13">
    <location>
        <begin position="32"/>
        <end position="241"/>
    </location>
</feature>
<evidence type="ECO:0000256" key="11">
    <source>
        <dbReference type="PIRSR" id="PIRSR004803-2"/>
    </source>
</evidence>
<protein>
    <recommendedName>
        <fullName evidence="9">Ribonuclease J</fullName>
        <shortName evidence="9">RNase J</shortName>
        <ecNumber evidence="9">3.1.-.-</ecNumber>
    </recommendedName>
</protein>
<comment type="similarity">
    <text evidence="9">Belongs to the metallo-beta-lactamase superfamily. RNA-metabolizing metallo-beta-lactamase-like family. Bacterial RNase J subfamily.</text>
</comment>
<evidence type="ECO:0000256" key="9">
    <source>
        <dbReference type="HAMAP-Rule" id="MF_01491"/>
    </source>
</evidence>
<dbReference type="InterPro" id="IPR004613">
    <property type="entry name" value="RNase_J"/>
</dbReference>
<dbReference type="HAMAP" id="MF_01491">
    <property type="entry name" value="RNase_J_bact"/>
    <property type="match status" value="1"/>
</dbReference>
<sequence>MQRQEKQVFTGSGVSGKESVRIIPLGGTGTVTKNMFVYELRFDGKIRDILIVDCGIGFPDEEMYGIDLVLPDIRYLADKKQYIRGLIFTHGHDDHIGGIAYLYPKLGKVPMWAPRLAAAFTNIKLEEAKLKARVTPVDFNQTLRIGPFTVSFIRMTHSVPDTSNLVIETPVGVMYHGSDFKFDFDPLDGKKSEIEKINAAGRHGVLCMLTDCLGSERPGFTPSEQVVGETLEKEISLCTGKFIFTTQSSNISRIQLAIEIALKHGRKIAFFGRSMDHNVEASLKLGYMKFPREAVIRDADLKRLPPTKQFLIAAGAQGQSSSALSRMANDNHKFVAIKEGDTVVFSADAIPGNEGSVTTIIEQLYRKGARVAYSDIMEDLHVSGHGSQGDLMLLLSAVGPKYIFPIGGTYRHIMQYRRLAQDLGYDKREILIPEDGQILEFRPGSPPRVAETLELENVMIDGLGVGDVGSAVLRDRQTIATDGIVVVVVPIQKQTGRVTAEPDIISRGFVYMKESGDLLNKAKRVVSESLRLKKGRITDWRFVRSQMGENLERFLLKETGRRPLIVPVIVEV</sequence>
<keyword evidence="5 9" id="KW-0378">Hydrolase</keyword>
<dbReference type="InterPro" id="IPR001279">
    <property type="entry name" value="Metallo-B-lactamas"/>
</dbReference>
<keyword evidence="9" id="KW-0698">rRNA processing</keyword>
<evidence type="ECO:0000256" key="12">
    <source>
        <dbReference type="PIRSR" id="PIRSR004803-3"/>
    </source>
</evidence>